<accession>A0A545TG99</accession>
<feature type="region of interest" description="Disordered" evidence="1">
    <location>
        <begin position="47"/>
        <end position="134"/>
    </location>
</feature>
<dbReference type="InterPro" id="IPR011050">
    <property type="entry name" value="Pectin_lyase_fold/virulence"/>
</dbReference>
<dbReference type="InterPro" id="IPR015915">
    <property type="entry name" value="Kelch-typ_b-propeller"/>
</dbReference>
<dbReference type="InterPro" id="IPR011047">
    <property type="entry name" value="Quinoprotein_ADH-like_sf"/>
</dbReference>
<evidence type="ECO:0000313" key="3">
    <source>
        <dbReference type="Proteomes" id="UP000315252"/>
    </source>
</evidence>
<comment type="caution">
    <text evidence="2">The sequence shown here is derived from an EMBL/GenBank/DDBJ whole genome shotgun (WGS) entry which is preliminary data.</text>
</comment>
<dbReference type="SMART" id="SM00710">
    <property type="entry name" value="PbH1"/>
    <property type="match status" value="5"/>
</dbReference>
<dbReference type="Gene3D" id="2.120.10.80">
    <property type="entry name" value="Kelch-type beta propeller"/>
    <property type="match status" value="1"/>
</dbReference>
<dbReference type="EMBL" id="VHSH01000008">
    <property type="protein sequence ID" value="TQV76252.1"/>
    <property type="molecule type" value="Genomic_DNA"/>
</dbReference>
<evidence type="ECO:0000313" key="2">
    <source>
        <dbReference type="EMBL" id="TQV76252.1"/>
    </source>
</evidence>
<dbReference type="Proteomes" id="UP000315252">
    <property type="component" value="Unassembled WGS sequence"/>
</dbReference>
<dbReference type="InterPro" id="IPR006626">
    <property type="entry name" value="PbH1"/>
</dbReference>
<dbReference type="SUPFAM" id="SSF51126">
    <property type="entry name" value="Pectin lyase-like"/>
    <property type="match status" value="1"/>
</dbReference>
<proteinExistence type="predicted"/>
<name>A0A545TG99_9PROT</name>
<dbReference type="OrthoDB" id="7237303at2"/>
<organism evidence="2 3">
    <name type="scientific">Denitrobaculum tricleocarpae</name>
    <dbReference type="NCBI Taxonomy" id="2591009"/>
    <lineage>
        <taxon>Bacteria</taxon>
        <taxon>Pseudomonadati</taxon>
        <taxon>Pseudomonadota</taxon>
        <taxon>Alphaproteobacteria</taxon>
        <taxon>Rhodospirillales</taxon>
        <taxon>Rhodospirillaceae</taxon>
        <taxon>Denitrobaculum</taxon>
    </lineage>
</organism>
<sequence length="829" mass="90181">MRQNVSRTVLFVSSAIVTGFVGALSASYADTSGRTILLTELPAGSTWKDGAIRRGDDGGLTIERPPSQPQIQSSPQQKTKPTPTDKSRDPGAPVSPGKATTSEATPAPKRAQPLEAVEAGKPAPVPKTETAAGLPDPMRFAVKQAEMPDLAEIVANLEPGQWFELPGTAIRQVLATREMTPENGGVTGPQSVVKTWNGATFDGRFWYFHGGGHRDYSGNEVYAFDFVDLSWSRLTEPSPFVYKNPETGAWDAPKSKQHPCPRVPDLDGDGKFDAPVPGHTYDTIVYSPKTESIFVWPQVAFCIGGQGRSGAPLWEFDIKTKTWTGHSPELTQKMAGYRTAELDPATGNIILVSRSRLWVLDVERREYSSVRKVRKTGTDGTAIIDPVRRLFVLSDRAGVRSAKLGDGLRISELQNETKRPAFSQNAGPAYNSRDKNLVYWSGDRRIFTLDPVTNEWTLYENHGGPAPQRSRPYSKFIYLEHLDVFAAYGTANKGIWLYRLPAEPPPVDPNRVVSTCNGGDCRQFKRLGQAFKAAQDGAVITIGGAVFYEAAVLRANNVTVRGSKGTHLLETAAEGKANLVIKGNNTTVEGIECSGIKVGDGNGACIRLEGDNLTLRDVYFRDSQQGILTKSRGGGRILIENSKFERLGGACGIKCGRSHGIYIGMATELTVRNSVFLSSKDEGHAIKSRAARTTIEENVIASLDGKDSRLIDVPNGGEVIIRNNVLQEGSNSSNQDIIGIGLELAYKNKKGHPVNSSLITGNVVVIEPSRRKTRFVHSRDVPEAKVSNNTIIGGRKPDSSNKWYKTREDAGLAPYPALPEAGLRNRLTE</sequence>
<dbReference type="AlphaFoldDB" id="A0A545TG99"/>
<dbReference type="InterPro" id="IPR012334">
    <property type="entry name" value="Pectin_lyas_fold"/>
</dbReference>
<protein>
    <submittedName>
        <fullName evidence="2">Uncharacterized protein</fullName>
    </submittedName>
</protein>
<dbReference type="Gene3D" id="2.160.20.10">
    <property type="entry name" value="Single-stranded right-handed beta-helix, Pectin lyase-like"/>
    <property type="match status" value="1"/>
</dbReference>
<gene>
    <name evidence="2" type="ORF">FKG95_21710</name>
</gene>
<dbReference type="SUPFAM" id="SSF50998">
    <property type="entry name" value="Quinoprotein alcohol dehydrogenase-like"/>
    <property type="match status" value="1"/>
</dbReference>
<evidence type="ECO:0000256" key="1">
    <source>
        <dbReference type="SAM" id="MobiDB-lite"/>
    </source>
</evidence>
<reference evidence="2 3" key="1">
    <citation type="submission" date="2019-06" db="EMBL/GenBank/DDBJ databases">
        <title>Whole genome sequence for Rhodospirillaceae sp. R148.</title>
        <authorList>
            <person name="Wang G."/>
        </authorList>
    </citation>
    <scope>NUCLEOTIDE SEQUENCE [LARGE SCALE GENOMIC DNA]</scope>
    <source>
        <strain evidence="2 3">R148</strain>
    </source>
</reference>
<keyword evidence="3" id="KW-1185">Reference proteome</keyword>